<protein>
    <recommendedName>
        <fullName evidence="1">Inhibitor I9 domain-containing protein</fullName>
    </recommendedName>
</protein>
<gene>
    <name evidence="2" type="ORF">ACJIZ3_011153</name>
</gene>
<comment type="caution">
    <text evidence="2">The sequence shown here is derived from an EMBL/GenBank/DDBJ whole genome shotgun (WGS) entry which is preliminary data.</text>
</comment>
<proteinExistence type="predicted"/>
<dbReference type="Pfam" id="PF05922">
    <property type="entry name" value="Inhibitor_I9"/>
    <property type="match status" value="1"/>
</dbReference>
<sequence>MGNLDGKHKSPSSHHINILQEVVDISLVRQSLVRSYTRSFNGFAAYLTPQEQKKLAGKFYFLLHFSQKLTLFILNNYDFSFQIEFSTLLLFHVANVGLEVLIVQSYIYK</sequence>
<dbReference type="Proteomes" id="UP001634393">
    <property type="component" value="Unassembled WGS sequence"/>
</dbReference>
<evidence type="ECO:0000313" key="2">
    <source>
        <dbReference type="EMBL" id="KAL3849271.1"/>
    </source>
</evidence>
<evidence type="ECO:0000259" key="1">
    <source>
        <dbReference type="Pfam" id="PF05922"/>
    </source>
</evidence>
<evidence type="ECO:0000313" key="3">
    <source>
        <dbReference type="Proteomes" id="UP001634393"/>
    </source>
</evidence>
<feature type="domain" description="Inhibitor I9" evidence="1">
    <location>
        <begin position="10"/>
        <end position="56"/>
    </location>
</feature>
<dbReference type="InterPro" id="IPR010259">
    <property type="entry name" value="S8pro/Inhibitor_I9"/>
</dbReference>
<reference evidence="2 3" key="1">
    <citation type="submission" date="2024-12" db="EMBL/GenBank/DDBJ databases">
        <title>The unique morphological basis and parallel evolutionary history of personate flowers in Penstemon.</title>
        <authorList>
            <person name="Depatie T.H."/>
            <person name="Wessinger C.A."/>
        </authorList>
    </citation>
    <scope>NUCLEOTIDE SEQUENCE [LARGE SCALE GENOMIC DNA]</scope>
    <source>
        <strain evidence="2">WTNN_2</strain>
        <tissue evidence="2">Leaf</tissue>
    </source>
</reference>
<dbReference type="InterPro" id="IPR037045">
    <property type="entry name" value="S8pro/Inhibitor_I9_sf"/>
</dbReference>
<dbReference type="EMBL" id="JBJXBP010000001">
    <property type="protein sequence ID" value="KAL3849271.1"/>
    <property type="molecule type" value="Genomic_DNA"/>
</dbReference>
<accession>A0ABD3UKJ2</accession>
<name>A0ABD3UKJ2_9LAMI</name>
<dbReference type="Gene3D" id="3.30.70.80">
    <property type="entry name" value="Peptidase S8 propeptide/proteinase inhibitor I9"/>
    <property type="match status" value="1"/>
</dbReference>
<dbReference type="AlphaFoldDB" id="A0ABD3UKJ2"/>
<organism evidence="2 3">
    <name type="scientific">Penstemon smallii</name>
    <dbReference type="NCBI Taxonomy" id="265156"/>
    <lineage>
        <taxon>Eukaryota</taxon>
        <taxon>Viridiplantae</taxon>
        <taxon>Streptophyta</taxon>
        <taxon>Embryophyta</taxon>
        <taxon>Tracheophyta</taxon>
        <taxon>Spermatophyta</taxon>
        <taxon>Magnoliopsida</taxon>
        <taxon>eudicotyledons</taxon>
        <taxon>Gunneridae</taxon>
        <taxon>Pentapetalae</taxon>
        <taxon>asterids</taxon>
        <taxon>lamiids</taxon>
        <taxon>Lamiales</taxon>
        <taxon>Plantaginaceae</taxon>
        <taxon>Cheloneae</taxon>
        <taxon>Penstemon</taxon>
    </lineage>
</organism>
<keyword evidence="3" id="KW-1185">Reference proteome</keyword>